<feature type="region of interest" description="Disordered" evidence="1">
    <location>
        <begin position="69"/>
        <end position="105"/>
    </location>
</feature>
<comment type="caution">
    <text evidence="2">The sequence shown here is derived from an EMBL/GenBank/DDBJ whole genome shotgun (WGS) entry which is preliminary data.</text>
</comment>
<dbReference type="EMBL" id="CALOZG010000004">
    <property type="protein sequence ID" value="CAH4015584.1"/>
    <property type="molecule type" value="Genomic_DNA"/>
</dbReference>
<evidence type="ECO:0000256" key="1">
    <source>
        <dbReference type="SAM" id="MobiDB-lite"/>
    </source>
</evidence>
<evidence type="ECO:0000313" key="2">
    <source>
        <dbReference type="EMBL" id="CAH4015584.1"/>
    </source>
</evidence>
<sequence>MCTKRQRRCPWQTGCRRHRAVDRPSLSGACPPLPAYVAPHPRCLGSHQQVISTRAVQFRKGFDSSLTIKQEASKAKDRREAKDDNGRPSGFAPKEDLKYTENLSS</sequence>
<evidence type="ECO:0000313" key="3">
    <source>
        <dbReference type="Proteomes" id="UP001152562"/>
    </source>
</evidence>
<protein>
    <submittedName>
        <fullName evidence="2">Uncharacterized protein</fullName>
    </submittedName>
</protein>
<feature type="compositionally biased region" description="Basic and acidic residues" evidence="1">
    <location>
        <begin position="71"/>
        <end position="86"/>
    </location>
</feature>
<keyword evidence="3" id="KW-1185">Reference proteome</keyword>
<name>A0A9P0T4U1_PIEBR</name>
<dbReference type="Proteomes" id="UP001152562">
    <property type="component" value="Unassembled WGS sequence"/>
</dbReference>
<reference evidence="2" key="1">
    <citation type="submission" date="2022-05" db="EMBL/GenBank/DDBJ databases">
        <authorList>
            <person name="Okamura Y."/>
        </authorList>
    </citation>
    <scope>NUCLEOTIDE SEQUENCE</scope>
</reference>
<organism evidence="2 3">
    <name type="scientific">Pieris brassicae</name>
    <name type="common">White butterfly</name>
    <name type="synonym">Large white butterfly</name>
    <dbReference type="NCBI Taxonomy" id="7116"/>
    <lineage>
        <taxon>Eukaryota</taxon>
        <taxon>Metazoa</taxon>
        <taxon>Ecdysozoa</taxon>
        <taxon>Arthropoda</taxon>
        <taxon>Hexapoda</taxon>
        <taxon>Insecta</taxon>
        <taxon>Pterygota</taxon>
        <taxon>Neoptera</taxon>
        <taxon>Endopterygota</taxon>
        <taxon>Lepidoptera</taxon>
        <taxon>Glossata</taxon>
        <taxon>Ditrysia</taxon>
        <taxon>Papilionoidea</taxon>
        <taxon>Pieridae</taxon>
        <taxon>Pierinae</taxon>
        <taxon>Pieris</taxon>
    </lineage>
</organism>
<proteinExistence type="predicted"/>
<gene>
    <name evidence="2" type="ORF">PIBRA_LOCUS3425</name>
</gene>
<accession>A0A9P0T4U1</accession>
<dbReference type="AlphaFoldDB" id="A0A9P0T4U1"/>